<dbReference type="AlphaFoldDB" id="X6NCF7"/>
<feature type="region of interest" description="Disordered" evidence="1">
    <location>
        <begin position="85"/>
        <end position="121"/>
    </location>
</feature>
<evidence type="ECO:0000256" key="1">
    <source>
        <dbReference type="SAM" id="MobiDB-lite"/>
    </source>
</evidence>
<protein>
    <submittedName>
        <fullName evidence="2">Uncharacterized protein</fullName>
    </submittedName>
</protein>
<reference evidence="2 3" key="1">
    <citation type="journal article" date="2013" name="Curr. Biol.">
        <title>The Genome of the Foraminiferan Reticulomyxa filosa.</title>
        <authorList>
            <person name="Glockner G."/>
            <person name="Hulsmann N."/>
            <person name="Schleicher M."/>
            <person name="Noegel A.A."/>
            <person name="Eichinger L."/>
            <person name="Gallinger C."/>
            <person name="Pawlowski J."/>
            <person name="Sierra R."/>
            <person name="Euteneuer U."/>
            <person name="Pillet L."/>
            <person name="Moustafa A."/>
            <person name="Platzer M."/>
            <person name="Groth M."/>
            <person name="Szafranski K."/>
            <person name="Schliwa M."/>
        </authorList>
    </citation>
    <scope>NUCLEOTIDE SEQUENCE [LARGE SCALE GENOMIC DNA]</scope>
</reference>
<feature type="region of interest" description="Disordered" evidence="1">
    <location>
        <begin position="310"/>
        <end position="331"/>
    </location>
</feature>
<name>X6NCF7_RETFI</name>
<keyword evidence="3" id="KW-1185">Reference proteome</keyword>
<comment type="caution">
    <text evidence="2">The sequence shown here is derived from an EMBL/GenBank/DDBJ whole genome shotgun (WGS) entry which is preliminary data.</text>
</comment>
<evidence type="ECO:0000313" key="2">
    <source>
        <dbReference type="EMBL" id="ETO23002.1"/>
    </source>
</evidence>
<evidence type="ECO:0000313" key="3">
    <source>
        <dbReference type="Proteomes" id="UP000023152"/>
    </source>
</evidence>
<feature type="compositionally biased region" description="Basic and acidic residues" evidence="1">
    <location>
        <begin position="54"/>
        <end position="65"/>
    </location>
</feature>
<dbReference type="Proteomes" id="UP000023152">
    <property type="component" value="Unassembled WGS sequence"/>
</dbReference>
<accession>X6NCF7</accession>
<gene>
    <name evidence="2" type="ORF">RFI_14184</name>
</gene>
<feature type="compositionally biased region" description="Basic and acidic residues" evidence="1">
    <location>
        <begin position="437"/>
        <end position="457"/>
    </location>
</feature>
<feature type="compositionally biased region" description="Low complexity" evidence="1">
    <location>
        <begin position="89"/>
        <end position="121"/>
    </location>
</feature>
<feature type="region of interest" description="Disordered" evidence="1">
    <location>
        <begin position="263"/>
        <end position="289"/>
    </location>
</feature>
<proteinExistence type="predicted"/>
<feature type="region of interest" description="Disordered" evidence="1">
    <location>
        <begin position="359"/>
        <end position="475"/>
    </location>
</feature>
<organism evidence="2 3">
    <name type="scientific">Reticulomyxa filosa</name>
    <dbReference type="NCBI Taxonomy" id="46433"/>
    <lineage>
        <taxon>Eukaryota</taxon>
        <taxon>Sar</taxon>
        <taxon>Rhizaria</taxon>
        <taxon>Retaria</taxon>
        <taxon>Foraminifera</taxon>
        <taxon>Monothalamids</taxon>
        <taxon>Reticulomyxidae</taxon>
        <taxon>Reticulomyxa</taxon>
    </lineage>
</organism>
<feature type="region of interest" description="Disordered" evidence="1">
    <location>
        <begin position="36"/>
        <end position="68"/>
    </location>
</feature>
<feature type="compositionally biased region" description="Acidic residues" evidence="1">
    <location>
        <begin position="396"/>
        <end position="406"/>
    </location>
</feature>
<sequence>MKLNILKVCNKMKIKHYSMTNLLDKNIEKERKMNVNSYSSSDRSHSNTVVVRRTASELNREDDNPMKTSLSLAKGINERLSMYSGTSGTLKTTSQRSLTSQSSKDSHSNNNNNTKKTMLNNNNKKSKLWTIHLIDTPIICFPYRWKDAMIDEKCTNNRQVLVCVCVCVWYIQKQICLGYVRGNERDKKKKKKGYHRKGEDLPNRMGKSACVQHLLSYQMCCKRFMCAYFLNLKQFHTTDELLTQLMASVNLLVQQFQLQLSQPSGPHSTSSQLEKMPTNTEISESSSLTLNSIESGNSSQLQWCNLKNAKSNSDGTWQAKTKTKSKSESELLGSAKQDWTSLLNDITYSHHIQQQALSLKMSEEHAKKHSPSKSLDDGSIAPSIAIATLQSRSSDVEDAEEEEEEDSMKFKESPLIESVKGNEEGATLSNVHLYNATEKEKEKEKREEREKKRDASESQKITPKATEAVIDSPRRDIGEISQSASTAQSDANKQHKNANDVDAIDCNLSMKHHIGPLQLSLHYYFFFFFFF</sequence>
<dbReference type="EMBL" id="ASPP01010305">
    <property type="protein sequence ID" value="ETO23002.1"/>
    <property type="molecule type" value="Genomic_DNA"/>
</dbReference>